<protein>
    <submittedName>
        <fullName evidence="1">Uncharacterized protein</fullName>
    </submittedName>
</protein>
<dbReference type="Proteomes" id="UP000807504">
    <property type="component" value="Unassembled WGS sequence"/>
</dbReference>
<evidence type="ECO:0000313" key="1">
    <source>
        <dbReference type="EMBL" id="KAF8784262.1"/>
    </source>
</evidence>
<dbReference type="EMBL" id="JABXBU010000030">
    <property type="protein sequence ID" value="KAF8784262.1"/>
    <property type="molecule type" value="Genomic_DNA"/>
</dbReference>
<accession>A0A8T0F1A7</accession>
<reference evidence="1" key="1">
    <citation type="journal article" date="2020" name="bioRxiv">
        <title>Chromosome-level reference genome of the European wasp spider Argiope bruennichi: a resource for studies on range expansion and evolutionary adaptation.</title>
        <authorList>
            <person name="Sheffer M.M."/>
            <person name="Hoppe A."/>
            <person name="Krehenwinkel H."/>
            <person name="Uhl G."/>
            <person name="Kuss A.W."/>
            <person name="Jensen L."/>
            <person name="Jensen C."/>
            <person name="Gillespie R.G."/>
            <person name="Hoff K.J."/>
            <person name="Prost S."/>
        </authorList>
    </citation>
    <scope>NUCLEOTIDE SEQUENCE</scope>
</reference>
<name>A0A8T0F1A7_ARGBR</name>
<sequence length="469" mass="54155">MDDVKEFYITLPSDSSMNYFPSNKQSSYRTKLSAPLVLLGDWEVALSEVCIPRNWFNIGDHNNFYTVMYEKEDVVVTDKFEQQIKVIYKSENVDGFWLALNRKIVDVVGESKINFEYDSRAATVTAHIREGVELQILKESKLLYMLHMPNEDTILSSSSNYRFRLSQQSPVDIELKIIDSTPRSILEVDIEMSAMFGKMTINKHRVLFEILNRHLAARNLDELIKFEYDSHAFEVSIILSKYVEVHIEKSTGSSLLRKLNLQENNTVIDQTQKLKVDYLAHVNARDSFKVVIKEYPSFVNSVQHSKDLVINPGIYKAPSDLFSSFKYVKLSLSENSKTKLHVPEYYEVKFAKPLAEMLGFNETLFKSGNYESKYSLDLSAGITEIFIYSDLVQSHHVGDSFAPLLRIIPCMNEKEDQIVKYYDRPLYFPVRKTYIETVLIELKTSFATDITLSGGKTYVILSFRRKPIN</sequence>
<keyword evidence="2" id="KW-1185">Reference proteome</keyword>
<proteinExistence type="predicted"/>
<organism evidence="1 2">
    <name type="scientific">Argiope bruennichi</name>
    <name type="common">Wasp spider</name>
    <name type="synonym">Aranea bruennichi</name>
    <dbReference type="NCBI Taxonomy" id="94029"/>
    <lineage>
        <taxon>Eukaryota</taxon>
        <taxon>Metazoa</taxon>
        <taxon>Ecdysozoa</taxon>
        <taxon>Arthropoda</taxon>
        <taxon>Chelicerata</taxon>
        <taxon>Arachnida</taxon>
        <taxon>Araneae</taxon>
        <taxon>Araneomorphae</taxon>
        <taxon>Entelegynae</taxon>
        <taxon>Araneoidea</taxon>
        <taxon>Araneidae</taxon>
        <taxon>Argiope</taxon>
    </lineage>
</organism>
<evidence type="ECO:0000313" key="2">
    <source>
        <dbReference type="Proteomes" id="UP000807504"/>
    </source>
</evidence>
<dbReference type="AlphaFoldDB" id="A0A8T0F1A7"/>
<gene>
    <name evidence="1" type="ORF">HNY73_009966</name>
</gene>
<comment type="caution">
    <text evidence="1">The sequence shown here is derived from an EMBL/GenBank/DDBJ whole genome shotgun (WGS) entry which is preliminary data.</text>
</comment>
<reference evidence="1" key="2">
    <citation type="submission" date="2020-06" db="EMBL/GenBank/DDBJ databases">
        <authorList>
            <person name="Sheffer M."/>
        </authorList>
    </citation>
    <scope>NUCLEOTIDE SEQUENCE</scope>
</reference>